<dbReference type="InterPro" id="IPR002818">
    <property type="entry name" value="DJ-1/PfpI"/>
</dbReference>
<dbReference type="InterPro" id="IPR029062">
    <property type="entry name" value="Class_I_gatase-like"/>
</dbReference>
<dbReference type="EMBL" id="JABWRP010000017">
    <property type="protein sequence ID" value="MBC3472640.1"/>
    <property type="molecule type" value="Genomic_DNA"/>
</dbReference>
<evidence type="ECO:0000259" key="4">
    <source>
        <dbReference type="PROSITE" id="PS01124"/>
    </source>
</evidence>
<evidence type="ECO:0000256" key="1">
    <source>
        <dbReference type="ARBA" id="ARBA00023015"/>
    </source>
</evidence>
<sequence>MQTVNRHFNAAFEGRNLKFLEQRVPRKTSKIGFLLLDNFSLPCFTQALDALATANLIRPGSVRTHTFSHTGGEVISDLGIPIRPDTPLTDVRVAQIDLMIVCGGLRSPRAVPGWLSNLLRKLAGCSMALGGLWNGAWYIGHAGLLDGYKCAIHPEQRLALAENVPQALVSQDSVVFDRNRLSAATPLGAFQVMVQWLRERCDPKLANAVTALLDYDQTRFQSAIRTQQPNMTQPLREIIRLMEANLEEPLDIHQISECVKLSPRQIQRLFRDQTGNTPQQYYLQLRITEARRLLQNTALSVMDVALACGFVAATHFSRTYSRFFGRPPSKEMRYEI</sequence>
<gene>
    <name evidence="6" type="ORF">HU738_017365</name>
    <name evidence="5" type="ORF">HU738_18955</name>
</gene>
<dbReference type="PANTHER" id="PTHR43130">
    <property type="entry name" value="ARAC-FAMILY TRANSCRIPTIONAL REGULATOR"/>
    <property type="match status" value="1"/>
</dbReference>
<reference evidence="6" key="3">
    <citation type="submission" date="2021-06" db="EMBL/GenBank/DDBJ databases">
        <title>Updating the genus Pseudomonas: Description of 43 new species and partition of the Pseudomonas putida group.</title>
        <authorList>
            <person name="Girard L."/>
            <person name="Lood C."/>
            <person name="Vandamme P."/>
            <person name="Rokni-Zadeh H."/>
            <person name="Van Noort V."/>
            <person name="Hofte M."/>
            <person name="Lavigne R."/>
            <person name="De Mot R."/>
        </authorList>
    </citation>
    <scope>NUCLEOTIDE SEQUENCE</scope>
    <source>
        <strain evidence="6">RW4S2</strain>
    </source>
</reference>
<dbReference type="GO" id="GO:0009893">
    <property type="term" value="P:positive regulation of metabolic process"/>
    <property type="evidence" value="ECO:0007669"/>
    <property type="project" value="UniProtKB-ARBA"/>
</dbReference>
<dbReference type="InterPro" id="IPR052158">
    <property type="entry name" value="INH-QAR"/>
</dbReference>
<evidence type="ECO:0000313" key="5">
    <source>
        <dbReference type="EMBL" id="MBC3472640.1"/>
    </source>
</evidence>
<feature type="domain" description="HTH araC/xylS-type" evidence="4">
    <location>
        <begin position="236"/>
        <end position="334"/>
    </location>
</feature>
<accession>A0A923GLU3</accession>
<dbReference type="Gene3D" id="3.40.50.880">
    <property type="match status" value="1"/>
</dbReference>
<dbReference type="Proteomes" id="UP000628137">
    <property type="component" value="Unassembled WGS sequence"/>
</dbReference>
<keyword evidence="7" id="KW-1185">Reference proteome</keyword>
<dbReference type="Pfam" id="PF12833">
    <property type="entry name" value="HTH_18"/>
    <property type="match status" value="1"/>
</dbReference>
<evidence type="ECO:0000313" key="6">
    <source>
        <dbReference type="EMBL" id="MBV4542819.1"/>
    </source>
</evidence>
<dbReference type="Pfam" id="PF01965">
    <property type="entry name" value="DJ-1_PfpI"/>
    <property type="match status" value="1"/>
</dbReference>
<dbReference type="InterPro" id="IPR009057">
    <property type="entry name" value="Homeodomain-like_sf"/>
</dbReference>
<dbReference type="RefSeq" id="WP_186603649.1">
    <property type="nucleotide sequence ID" value="NZ_JABWRP020000013.1"/>
</dbReference>
<protein>
    <submittedName>
        <fullName evidence="5">GlxA family transcriptional regulator</fullName>
    </submittedName>
</protein>
<dbReference type="SUPFAM" id="SSF52317">
    <property type="entry name" value="Class I glutamine amidotransferase-like"/>
    <property type="match status" value="1"/>
</dbReference>
<dbReference type="GO" id="GO:0003700">
    <property type="term" value="F:DNA-binding transcription factor activity"/>
    <property type="evidence" value="ECO:0007669"/>
    <property type="project" value="InterPro"/>
</dbReference>
<keyword evidence="2" id="KW-0238">DNA-binding</keyword>
<dbReference type="InterPro" id="IPR018062">
    <property type="entry name" value="HTH_AraC-typ_CS"/>
</dbReference>
<reference evidence="5 7" key="1">
    <citation type="journal article" date="2020" name="Microorganisms">
        <title>Reliable Identification of Environmental Pseudomonas Isolates Using the rpoD Gene.</title>
        <authorList>
            <consortium name="The Broad Institute Genome Sequencing Platform"/>
            <person name="Girard L."/>
            <person name="Lood C."/>
            <person name="Rokni-Zadeh H."/>
            <person name="van Noort V."/>
            <person name="Lavigne R."/>
            <person name="De Mot R."/>
        </authorList>
    </citation>
    <scope>NUCLEOTIDE SEQUENCE</scope>
    <source>
        <strain evidence="5 7">RW4S2</strain>
    </source>
</reference>
<organism evidence="5">
    <name type="scientific">Pseudomonas vlassakiae</name>
    <dbReference type="NCBI Taxonomy" id="485888"/>
    <lineage>
        <taxon>Bacteria</taxon>
        <taxon>Pseudomonadati</taxon>
        <taxon>Pseudomonadota</taxon>
        <taxon>Gammaproteobacteria</taxon>
        <taxon>Pseudomonadales</taxon>
        <taxon>Pseudomonadaceae</taxon>
        <taxon>Pseudomonas</taxon>
    </lineage>
</organism>
<dbReference type="EMBL" id="JABWRP020000013">
    <property type="protein sequence ID" value="MBV4542819.1"/>
    <property type="molecule type" value="Genomic_DNA"/>
</dbReference>
<keyword evidence="1" id="KW-0805">Transcription regulation</keyword>
<dbReference type="Gene3D" id="1.10.10.60">
    <property type="entry name" value="Homeodomain-like"/>
    <property type="match status" value="1"/>
</dbReference>
<reference evidence="5" key="2">
    <citation type="submission" date="2020-07" db="EMBL/GenBank/DDBJ databases">
        <authorList>
            <person name="Lood C."/>
            <person name="Girard L."/>
        </authorList>
    </citation>
    <scope>NUCLEOTIDE SEQUENCE</scope>
    <source>
        <strain evidence="5">RW4S2</strain>
    </source>
</reference>
<name>A0A923GLU3_9PSED</name>
<dbReference type="PROSITE" id="PS01124">
    <property type="entry name" value="HTH_ARAC_FAMILY_2"/>
    <property type="match status" value="1"/>
</dbReference>
<dbReference type="PROSITE" id="PS00041">
    <property type="entry name" value="HTH_ARAC_FAMILY_1"/>
    <property type="match status" value="1"/>
</dbReference>
<dbReference type="CDD" id="cd03136">
    <property type="entry name" value="GATase1_AraC_ArgR_like"/>
    <property type="match status" value="1"/>
</dbReference>
<evidence type="ECO:0000313" key="7">
    <source>
        <dbReference type="Proteomes" id="UP000628137"/>
    </source>
</evidence>
<comment type="caution">
    <text evidence="5">The sequence shown here is derived from an EMBL/GenBank/DDBJ whole genome shotgun (WGS) entry which is preliminary data.</text>
</comment>
<dbReference type="SMART" id="SM00342">
    <property type="entry name" value="HTH_ARAC"/>
    <property type="match status" value="1"/>
</dbReference>
<dbReference type="AlphaFoldDB" id="A0A923GLU3"/>
<evidence type="ECO:0000256" key="2">
    <source>
        <dbReference type="ARBA" id="ARBA00023125"/>
    </source>
</evidence>
<keyword evidence="3" id="KW-0804">Transcription</keyword>
<dbReference type="PANTHER" id="PTHR43130:SF3">
    <property type="entry name" value="HTH-TYPE TRANSCRIPTIONAL REGULATOR RV1931C"/>
    <property type="match status" value="1"/>
</dbReference>
<proteinExistence type="predicted"/>
<evidence type="ECO:0000256" key="3">
    <source>
        <dbReference type="ARBA" id="ARBA00023163"/>
    </source>
</evidence>
<dbReference type="GO" id="GO:0043565">
    <property type="term" value="F:sequence-specific DNA binding"/>
    <property type="evidence" value="ECO:0007669"/>
    <property type="project" value="InterPro"/>
</dbReference>
<dbReference type="InterPro" id="IPR018060">
    <property type="entry name" value="HTH_AraC"/>
</dbReference>
<dbReference type="SUPFAM" id="SSF46689">
    <property type="entry name" value="Homeodomain-like"/>
    <property type="match status" value="2"/>
</dbReference>